<dbReference type="GO" id="GO:0005737">
    <property type="term" value="C:cytoplasm"/>
    <property type="evidence" value="ECO:0007669"/>
    <property type="project" value="UniProtKB-SubCell"/>
</dbReference>
<accession>X6N1A0</accession>
<comment type="similarity">
    <text evidence="6">Belongs to the TRAFAC class myosin-kinesin ATPase superfamily. Kinesin family.</text>
</comment>
<keyword evidence="2" id="KW-0963">Cytoplasm</keyword>
<feature type="transmembrane region" description="Helical" evidence="9">
    <location>
        <begin position="526"/>
        <end position="546"/>
    </location>
</feature>
<feature type="compositionally biased region" description="Basic and acidic residues" evidence="8">
    <location>
        <begin position="608"/>
        <end position="621"/>
    </location>
</feature>
<dbReference type="GO" id="GO:0007052">
    <property type="term" value="P:mitotic spindle organization"/>
    <property type="evidence" value="ECO:0007669"/>
    <property type="project" value="TreeGrafter"/>
</dbReference>
<feature type="compositionally biased region" description="Basic and acidic residues" evidence="8">
    <location>
        <begin position="582"/>
        <end position="601"/>
    </location>
</feature>
<dbReference type="GO" id="GO:0005524">
    <property type="term" value="F:ATP binding"/>
    <property type="evidence" value="ECO:0007669"/>
    <property type="project" value="UniProtKB-KW"/>
</dbReference>
<proteinExistence type="inferred from homology"/>
<dbReference type="GO" id="GO:0005875">
    <property type="term" value="C:microtubule associated complex"/>
    <property type="evidence" value="ECO:0007669"/>
    <property type="project" value="TreeGrafter"/>
</dbReference>
<organism evidence="11 12">
    <name type="scientific">Reticulomyxa filosa</name>
    <dbReference type="NCBI Taxonomy" id="46433"/>
    <lineage>
        <taxon>Eukaryota</taxon>
        <taxon>Sar</taxon>
        <taxon>Rhizaria</taxon>
        <taxon>Retaria</taxon>
        <taxon>Foraminifera</taxon>
        <taxon>Monothalamids</taxon>
        <taxon>Reticulomyxidae</taxon>
        <taxon>Reticulomyxa</taxon>
    </lineage>
</organism>
<dbReference type="OrthoDB" id="3176171at2759"/>
<dbReference type="GO" id="GO:0051231">
    <property type="term" value="P:spindle elongation"/>
    <property type="evidence" value="ECO:0007669"/>
    <property type="project" value="TreeGrafter"/>
</dbReference>
<feature type="region of interest" description="Disordered" evidence="8">
    <location>
        <begin position="582"/>
        <end position="655"/>
    </location>
</feature>
<dbReference type="PROSITE" id="PS50067">
    <property type="entry name" value="KINESIN_MOTOR_2"/>
    <property type="match status" value="1"/>
</dbReference>
<dbReference type="GO" id="GO:0007018">
    <property type="term" value="P:microtubule-based movement"/>
    <property type="evidence" value="ECO:0007669"/>
    <property type="project" value="InterPro"/>
</dbReference>
<keyword evidence="3" id="KW-0547">Nucleotide-binding</keyword>
<evidence type="ECO:0000256" key="6">
    <source>
        <dbReference type="PROSITE-ProRule" id="PRU00283"/>
    </source>
</evidence>
<name>X6N1A0_RETFI</name>
<dbReference type="GO" id="GO:0003777">
    <property type="term" value="F:microtubule motor activity"/>
    <property type="evidence" value="ECO:0007669"/>
    <property type="project" value="InterPro"/>
</dbReference>
<protein>
    <recommendedName>
        <fullName evidence="10">Kinesin motor domain-containing protein</fullName>
    </recommendedName>
</protein>
<dbReference type="Proteomes" id="UP000023152">
    <property type="component" value="Unassembled WGS sequence"/>
</dbReference>
<evidence type="ECO:0000313" key="11">
    <source>
        <dbReference type="EMBL" id="ETO19831.1"/>
    </source>
</evidence>
<dbReference type="SUPFAM" id="SSF52540">
    <property type="entry name" value="P-loop containing nucleoside triphosphate hydrolases"/>
    <property type="match status" value="1"/>
</dbReference>
<gene>
    <name evidence="11" type="ORF">RFI_17398</name>
</gene>
<evidence type="ECO:0000256" key="5">
    <source>
        <dbReference type="ARBA" id="ARBA00023054"/>
    </source>
</evidence>
<reference evidence="11 12" key="1">
    <citation type="journal article" date="2013" name="Curr. Biol.">
        <title>The Genome of the Foraminiferan Reticulomyxa filosa.</title>
        <authorList>
            <person name="Glockner G."/>
            <person name="Hulsmann N."/>
            <person name="Schleicher M."/>
            <person name="Noegel A.A."/>
            <person name="Eichinger L."/>
            <person name="Gallinger C."/>
            <person name="Pawlowski J."/>
            <person name="Sierra R."/>
            <person name="Euteneuer U."/>
            <person name="Pillet L."/>
            <person name="Moustafa A."/>
            <person name="Platzer M."/>
            <person name="Groth M."/>
            <person name="Szafranski K."/>
            <person name="Schliwa M."/>
        </authorList>
    </citation>
    <scope>NUCLEOTIDE SEQUENCE [LARGE SCALE GENOMIC DNA]</scope>
</reference>
<feature type="region of interest" description="Disordered" evidence="8">
    <location>
        <begin position="146"/>
        <end position="168"/>
    </location>
</feature>
<keyword evidence="4" id="KW-0067">ATP-binding</keyword>
<dbReference type="PANTHER" id="PTHR47969:SF15">
    <property type="entry name" value="CHROMOSOME-ASSOCIATED KINESIN KIF4A-RELATED"/>
    <property type="match status" value="1"/>
</dbReference>
<evidence type="ECO:0000259" key="10">
    <source>
        <dbReference type="PROSITE" id="PS50067"/>
    </source>
</evidence>
<dbReference type="AlphaFoldDB" id="X6N1A0"/>
<dbReference type="Pfam" id="PF00225">
    <property type="entry name" value="Kinesin"/>
    <property type="match status" value="2"/>
</dbReference>
<dbReference type="InterPro" id="IPR027417">
    <property type="entry name" value="P-loop_NTPase"/>
</dbReference>
<comment type="caution">
    <text evidence="11">The sequence shown here is derived from an EMBL/GenBank/DDBJ whole genome shotgun (WGS) entry which is preliminary data.</text>
</comment>
<dbReference type="PANTHER" id="PTHR47969">
    <property type="entry name" value="CHROMOSOME-ASSOCIATED KINESIN KIF4A-RELATED"/>
    <property type="match status" value="1"/>
</dbReference>
<feature type="coiled-coil region" evidence="7">
    <location>
        <begin position="375"/>
        <end position="402"/>
    </location>
</feature>
<dbReference type="InterPro" id="IPR001752">
    <property type="entry name" value="Kinesin_motor_dom"/>
</dbReference>
<feature type="compositionally biased region" description="Acidic residues" evidence="8">
    <location>
        <begin position="622"/>
        <end position="655"/>
    </location>
</feature>
<feature type="coiled-coil region" evidence="7">
    <location>
        <begin position="440"/>
        <end position="467"/>
    </location>
</feature>
<dbReference type="PRINTS" id="PR00380">
    <property type="entry name" value="KINESINHEAVY"/>
</dbReference>
<evidence type="ECO:0000256" key="1">
    <source>
        <dbReference type="ARBA" id="ARBA00004496"/>
    </source>
</evidence>
<dbReference type="GO" id="GO:0008017">
    <property type="term" value="F:microtubule binding"/>
    <property type="evidence" value="ECO:0007669"/>
    <property type="project" value="InterPro"/>
</dbReference>
<keyword evidence="12" id="KW-1185">Reference proteome</keyword>
<feature type="domain" description="Kinesin motor" evidence="10">
    <location>
        <begin position="1"/>
        <end position="303"/>
    </location>
</feature>
<sequence length="966" mass="111955">MGTMGCDDAKLQEEWGIIPSSIYHIFGYLKTQFTDAINKNTDDSYQIQCSFIEIYNEEIRDLLDPDTTKALSIRECTDLDSTNSRIHIPGSNDLIEIGNHVICNGYARGLGSGGASRATACTQMNSQSSRSHAVFTIHLHQVKHSTSSTSTSSTSISISTSIPTDNPETNDLSAVQPMVIQSKCQSFIDIHFFFFFLKKKKKKKIENNNNNNNKNKGAVGVRLTEGIAINSGLLALGNVISALGDPRLKCTHVPFRDSKITRLLQDSLGGNARTLMVACISPAASNILESKNTLSYANRAKNIRNKPIVNRDPHSKEILDLKAKVKELEARLQSSRGLDCDNLLRHNSDNMQDLADQAEQINQLKADLCDSNDEILRLQEKTKQLRLQLSESNENLARARATVEMQKYERAQLIEDVQRMVPTLDLTSLDLKRGEQLNNMQNYIQDNAKLKIENAQLKQELAVKSQSNVRCDRTLLHSLQDRLAKLNARPSWLLVKGDLNGFDVTLQWADVRITNKLIYTYTYTYIYMYIYVYSFYYYHFYFLFYLKKKKQKINQSENESMDVELTYNNFGDNGLHEKTNEELEEAAQEHEVYQRRGMKEEKEDDDVHEYTHEEELAKVEDTDGNENDDDVEEEEDDDDEEEDDEEEEEDTDAALDPDAQALKEEHKLGFNFNIFLLVTLMLKRKEEQQRQRQLIREAKESKQRMQELETEQATRERTQRLTHEKYSREIDKTNRDIELLQQMLKQLVGQKRTDLTKQAYYEKQIQELSNELEDTHVSNCVCVFVCVLTNKDITASKKAAMFEAEKSKLNPDDIKKFQATQSKIQVYETKIKLLTRQLTECRLGVVCLFFSPSPPPLYFKWLFFPLFHREKLEQIKTLQAMHREDQLKMNKMNQKLAQLKSKKVEHFILYELFKDMIWNTIQTKKKVSLQKKLKEENRVYARWKQQSETTIKQLTKTTREKNLEAM</sequence>
<evidence type="ECO:0000256" key="7">
    <source>
        <dbReference type="SAM" id="Coils"/>
    </source>
</evidence>
<dbReference type="InterPro" id="IPR036961">
    <property type="entry name" value="Kinesin_motor_dom_sf"/>
</dbReference>
<evidence type="ECO:0000256" key="9">
    <source>
        <dbReference type="SAM" id="Phobius"/>
    </source>
</evidence>
<feature type="compositionally biased region" description="Low complexity" evidence="8">
    <location>
        <begin position="146"/>
        <end position="162"/>
    </location>
</feature>
<evidence type="ECO:0000256" key="2">
    <source>
        <dbReference type="ARBA" id="ARBA00022490"/>
    </source>
</evidence>
<keyword evidence="5 7" id="KW-0175">Coiled coil</keyword>
<dbReference type="InterPro" id="IPR027640">
    <property type="entry name" value="Kinesin-like_fam"/>
</dbReference>
<dbReference type="SMART" id="SM00129">
    <property type="entry name" value="KISc"/>
    <property type="match status" value="1"/>
</dbReference>
<comment type="caution">
    <text evidence="6">Lacks conserved residue(s) required for the propagation of feature annotation.</text>
</comment>
<evidence type="ECO:0000256" key="3">
    <source>
        <dbReference type="ARBA" id="ARBA00022741"/>
    </source>
</evidence>
<keyword evidence="9" id="KW-1133">Transmembrane helix</keyword>
<evidence type="ECO:0000256" key="8">
    <source>
        <dbReference type="SAM" id="MobiDB-lite"/>
    </source>
</evidence>
<dbReference type="Gene3D" id="3.40.850.10">
    <property type="entry name" value="Kinesin motor domain"/>
    <property type="match status" value="1"/>
</dbReference>
<comment type="subcellular location">
    <subcellularLocation>
        <location evidence="1">Cytoplasm</location>
    </subcellularLocation>
</comment>
<dbReference type="EMBL" id="ASPP01013239">
    <property type="protein sequence ID" value="ETO19831.1"/>
    <property type="molecule type" value="Genomic_DNA"/>
</dbReference>
<evidence type="ECO:0000256" key="4">
    <source>
        <dbReference type="ARBA" id="ARBA00022840"/>
    </source>
</evidence>
<keyword evidence="9" id="KW-0472">Membrane</keyword>
<evidence type="ECO:0000313" key="12">
    <source>
        <dbReference type="Proteomes" id="UP000023152"/>
    </source>
</evidence>
<feature type="region of interest" description="Disordered" evidence="8">
    <location>
        <begin position="698"/>
        <end position="722"/>
    </location>
</feature>
<keyword evidence="9" id="KW-0812">Transmembrane</keyword>